<dbReference type="Proteomes" id="UP001626536">
    <property type="component" value="Chromosome"/>
</dbReference>
<evidence type="ECO:0000313" key="1">
    <source>
        <dbReference type="EMBL" id="WOJ89494.1"/>
    </source>
</evidence>
<dbReference type="InterPro" id="IPR014985">
    <property type="entry name" value="WbqC"/>
</dbReference>
<dbReference type="Pfam" id="PF08889">
    <property type="entry name" value="WbqC"/>
    <property type="match status" value="1"/>
</dbReference>
<organism evidence="1 2">
    <name type="scientific">Methylocapsa polymorpha</name>
    <dbReference type="NCBI Taxonomy" id="3080828"/>
    <lineage>
        <taxon>Bacteria</taxon>
        <taxon>Pseudomonadati</taxon>
        <taxon>Pseudomonadota</taxon>
        <taxon>Alphaproteobacteria</taxon>
        <taxon>Hyphomicrobiales</taxon>
        <taxon>Beijerinckiaceae</taxon>
        <taxon>Methylocapsa</taxon>
    </lineage>
</organism>
<proteinExistence type="predicted"/>
<accession>A0ABZ0HSX4</accession>
<protein>
    <submittedName>
        <fullName evidence="1">WbqC family protein</fullName>
    </submittedName>
</protein>
<reference evidence="1 2" key="1">
    <citation type="submission" date="2023-10" db="EMBL/GenBank/DDBJ databases">
        <title>Novel methanotroph of the genus Methylocapsa from a subarctic wetland.</title>
        <authorList>
            <person name="Belova S.E."/>
            <person name="Oshkin I.Y."/>
            <person name="Miroshnikov K."/>
            <person name="Dedysh S.N."/>
        </authorList>
    </citation>
    <scope>NUCLEOTIDE SEQUENCE [LARGE SCALE GENOMIC DNA]</scope>
    <source>
        <strain evidence="1 2">RX1</strain>
    </source>
</reference>
<dbReference type="EMBL" id="CP136862">
    <property type="protein sequence ID" value="WOJ89494.1"/>
    <property type="molecule type" value="Genomic_DNA"/>
</dbReference>
<evidence type="ECO:0000313" key="2">
    <source>
        <dbReference type="Proteomes" id="UP001626536"/>
    </source>
</evidence>
<keyword evidence="2" id="KW-1185">Reference proteome</keyword>
<gene>
    <name evidence="1" type="ORF">RZS28_17135</name>
</gene>
<name>A0ABZ0HSX4_9HYPH</name>
<sequence length="239" mass="27011">MSRTITRVDPQRGPRPGAIAVMQPYFYPYAGYFRLLAAVQTFVIFDDVQFVRRGRVHRCEVPGLAGAREWLTLPLARQPRDTLIKNLSFQVGAREIFDARLTRLPWLKARRGLVAERVRAHLHAPLETVMGFLETGLRLVADALQLPAQIVRSSEFGLDPALRGQERVIALVEALSGRIYVNAPGGVGLYDRDVFHRHGVALEFLAPYDGVFKYMLPALMNEDPALLREDILRSTYMLD</sequence>
<dbReference type="RefSeq" id="WP_407338939.1">
    <property type="nucleotide sequence ID" value="NZ_CP136862.1"/>
</dbReference>